<evidence type="ECO:0000256" key="10">
    <source>
        <dbReference type="PROSITE-ProRule" id="PRU01263"/>
    </source>
</evidence>
<gene>
    <name evidence="14" type="ORF">ABEB36_005316</name>
</gene>
<dbReference type="InterPro" id="IPR012934">
    <property type="entry name" value="Znf_AD"/>
</dbReference>
<feature type="domain" description="C2H2-type" evidence="12">
    <location>
        <begin position="239"/>
        <end position="266"/>
    </location>
</feature>
<dbReference type="SMART" id="SM00868">
    <property type="entry name" value="zf-AD"/>
    <property type="match status" value="1"/>
</dbReference>
<organism evidence="14 15">
    <name type="scientific">Hypothenemus hampei</name>
    <name type="common">Coffee berry borer</name>
    <dbReference type="NCBI Taxonomy" id="57062"/>
    <lineage>
        <taxon>Eukaryota</taxon>
        <taxon>Metazoa</taxon>
        <taxon>Ecdysozoa</taxon>
        <taxon>Arthropoda</taxon>
        <taxon>Hexapoda</taxon>
        <taxon>Insecta</taxon>
        <taxon>Pterygota</taxon>
        <taxon>Neoptera</taxon>
        <taxon>Endopterygota</taxon>
        <taxon>Coleoptera</taxon>
        <taxon>Polyphaga</taxon>
        <taxon>Cucujiformia</taxon>
        <taxon>Curculionidae</taxon>
        <taxon>Scolytinae</taxon>
        <taxon>Hypothenemus</taxon>
    </lineage>
</organism>
<evidence type="ECO:0000313" key="14">
    <source>
        <dbReference type="EMBL" id="KAL1505854.1"/>
    </source>
</evidence>
<keyword evidence="5 10" id="KW-0862">Zinc</keyword>
<feature type="domain" description="ZAD" evidence="13">
    <location>
        <begin position="12"/>
        <end position="88"/>
    </location>
</feature>
<keyword evidence="6" id="KW-0805">Transcription regulation</keyword>
<feature type="domain" description="C2H2-type" evidence="12">
    <location>
        <begin position="211"/>
        <end position="238"/>
    </location>
</feature>
<evidence type="ECO:0000256" key="8">
    <source>
        <dbReference type="ARBA" id="ARBA00023242"/>
    </source>
</evidence>
<dbReference type="FunFam" id="3.30.160.60:FF:000446">
    <property type="entry name" value="Zinc finger protein"/>
    <property type="match status" value="1"/>
</dbReference>
<dbReference type="Proteomes" id="UP001566132">
    <property type="component" value="Unassembled WGS sequence"/>
</dbReference>
<dbReference type="Pfam" id="PF07776">
    <property type="entry name" value="zf-AD"/>
    <property type="match status" value="1"/>
</dbReference>
<evidence type="ECO:0000256" key="9">
    <source>
        <dbReference type="PROSITE-ProRule" id="PRU00042"/>
    </source>
</evidence>
<dbReference type="SUPFAM" id="SSF57716">
    <property type="entry name" value="Glucocorticoid receptor-like (DNA-binding domain)"/>
    <property type="match status" value="1"/>
</dbReference>
<evidence type="ECO:0000256" key="1">
    <source>
        <dbReference type="ARBA" id="ARBA00004123"/>
    </source>
</evidence>
<feature type="binding site" evidence="10">
    <location>
        <position position="61"/>
    </location>
    <ligand>
        <name>Zn(2+)</name>
        <dbReference type="ChEBI" id="CHEBI:29105"/>
    </ligand>
</feature>
<keyword evidence="3" id="KW-0677">Repeat</keyword>
<evidence type="ECO:0000256" key="6">
    <source>
        <dbReference type="ARBA" id="ARBA00023015"/>
    </source>
</evidence>
<dbReference type="Pfam" id="PF00096">
    <property type="entry name" value="zf-C2H2"/>
    <property type="match status" value="6"/>
</dbReference>
<evidence type="ECO:0000259" key="12">
    <source>
        <dbReference type="PROSITE" id="PS50157"/>
    </source>
</evidence>
<dbReference type="FunFam" id="3.30.160.60:FF:000145">
    <property type="entry name" value="Zinc finger protein 574"/>
    <property type="match status" value="1"/>
</dbReference>
<keyword evidence="8" id="KW-0539">Nucleus</keyword>
<reference evidence="14 15" key="1">
    <citation type="submission" date="2024-05" db="EMBL/GenBank/DDBJ databases">
        <title>Genetic variation in Jamaican populations of the coffee berry borer (Hypothenemus hampei).</title>
        <authorList>
            <person name="Errbii M."/>
            <person name="Myrie A."/>
        </authorList>
    </citation>
    <scope>NUCLEOTIDE SEQUENCE [LARGE SCALE GENOMIC DNA]</scope>
    <source>
        <strain evidence="14">JA-Hopewell-2020-01-JO</strain>
        <tissue evidence="14">Whole body</tissue>
    </source>
</reference>
<evidence type="ECO:0000313" key="15">
    <source>
        <dbReference type="Proteomes" id="UP001566132"/>
    </source>
</evidence>
<evidence type="ECO:0000256" key="4">
    <source>
        <dbReference type="ARBA" id="ARBA00022771"/>
    </source>
</evidence>
<dbReference type="FunFam" id="3.30.160.60:FF:000621">
    <property type="entry name" value="FLT3-interacting zinc finger 1"/>
    <property type="match status" value="1"/>
</dbReference>
<feature type="region of interest" description="Disordered" evidence="11">
    <location>
        <begin position="160"/>
        <end position="181"/>
    </location>
</feature>
<feature type="binding site" evidence="10">
    <location>
        <position position="17"/>
    </location>
    <ligand>
        <name>Zn(2+)</name>
        <dbReference type="ChEBI" id="CHEBI:29105"/>
    </ligand>
</feature>
<evidence type="ECO:0000259" key="13">
    <source>
        <dbReference type="PROSITE" id="PS51915"/>
    </source>
</evidence>
<dbReference type="PANTHER" id="PTHR24394:SF29">
    <property type="entry name" value="MYONEURIN"/>
    <property type="match status" value="1"/>
</dbReference>
<dbReference type="Gene3D" id="3.30.160.60">
    <property type="entry name" value="Classic Zinc Finger"/>
    <property type="match status" value="8"/>
</dbReference>
<dbReference type="GO" id="GO:0005634">
    <property type="term" value="C:nucleus"/>
    <property type="evidence" value="ECO:0007669"/>
    <property type="project" value="UniProtKB-SubCell"/>
</dbReference>
<feature type="domain" description="C2H2-type" evidence="12">
    <location>
        <begin position="295"/>
        <end position="322"/>
    </location>
</feature>
<feature type="domain" description="C2H2-type" evidence="12">
    <location>
        <begin position="323"/>
        <end position="351"/>
    </location>
</feature>
<keyword evidence="2 10" id="KW-0479">Metal-binding</keyword>
<comment type="caution">
    <text evidence="14">The sequence shown here is derived from an EMBL/GenBank/DDBJ whole genome shotgun (WGS) entry which is preliminary data.</text>
</comment>
<dbReference type="EMBL" id="JBDJPC010000004">
    <property type="protein sequence ID" value="KAL1505854.1"/>
    <property type="molecule type" value="Genomic_DNA"/>
</dbReference>
<keyword evidence="7" id="KW-0804">Transcription</keyword>
<evidence type="ECO:0000256" key="5">
    <source>
        <dbReference type="ARBA" id="ARBA00022833"/>
    </source>
</evidence>
<dbReference type="InterPro" id="IPR013087">
    <property type="entry name" value="Znf_C2H2_type"/>
</dbReference>
<feature type="compositionally biased region" description="Basic and acidic residues" evidence="11">
    <location>
        <begin position="111"/>
        <end position="125"/>
    </location>
</feature>
<evidence type="ECO:0000256" key="3">
    <source>
        <dbReference type="ARBA" id="ARBA00022737"/>
    </source>
</evidence>
<dbReference type="SMART" id="SM00355">
    <property type="entry name" value="ZnF_C2H2"/>
    <property type="match status" value="10"/>
</dbReference>
<evidence type="ECO:0000256" key="7">
    <source>
        <dbReference type="ARBA" id="ARBA00023163"/>
    </source>
</evidence>
<dbReference type="PROSITE" id="PS50157">
    <property type="entry name" value="ZINC_FINGER_C2H2_2"/>
    <property type="match status" value="10"/>
</dbReference>
<keyword evidence="4 9" id="KW-0863">Zinc-finger</keyword>
<feature type="compositionally biased region" description="Polar residues" evidence="11">
    <location>
        <begin position="166"/>
        <end position="178"/>
    </location>
</feature>
<dbReference type="InterPro" id="IPR036236">
    <property type="entry name" value="Znf_C2H2_sf"/>
</dbReference>
<proteinExistence type="predicted"/>
<feature type="binding site" evidence="10">
    <location>
        <position position="14"/>
    </location>
    <ligand>
        <name>Zn(2+)</name>
        <dbReference type="ChEBI" id="CHEBI:29105"/>
    </ligand>
</feature>
<evidence type="ECO:0000256" key="2">
    <source>
        <dbReference type="ARBA" id="ARBA00022723"/>
    </source>
</evidence>
<feature type="region of interest" description="Disordered" evidence="11">
    <location>
        <begin position="724"/>
        <end position="750"/>
    </location>
</feature>
<dbReference type="Gene3D" id="3.40.1800.20">
    <property type="match status" value="1"/>
</dbReference>
<accession>A0ABD1EXU8</accession>
<feature type="domain" description="C2H2-type" evidence="12">
    <location>
        <begin position="469"/>
        <end position="496"/>
    </location>
</feature>
<dbReference type="PROSITE" id="PS51915">
    <property type="entry name" value="ZAD"/>
    <property type="match status" value="1"/>
</dbReference>
<name>A0ABD1EXU8_HYPHA</name>
<comment type="subcellular location">
    <subcellularLocation>
        <location evidence="1">Nucleus</location>
    </subcellularLocation>
</comment>
<evidence type="ECO:0000256" key="11">
    <source>
        <dbReference type="SAM" id="MobiDB-lite"/>
    </source>
</evidence>
<feature type="binding site" evidence="10">
    <location>
        <position position="64"/>
    </location>
    <ligand>
        <name>Zn(2+)</name>
        <dbReference type="ChEBI" id="CHEBI:29105"/>
    </ligand>
</feature>
<dbReference type="PROSITE" id="PS00028">
    <property type="entry name" value="ZINC_FINGER_C2H2_1"/>
    <property type="match status" value="10"/>
</dbReference>
<feature type="domain" description="C2H2-type" evidence="12">
    <location>
        <begin position="380"/>
        <end position="407"/>
    </location>
</feature>
<dbReference type="SUPFAM" id="SSF57667">
    <property type="entry name" value="beta-beta-alpha zinc fingers"/>
    <property type="match status" value="6"/>
</dbReference>
<feature type="region of interest" description="Disordered" evidence="11">
    <location>
        <begin position="106"/>
        <end position="137"/>
    </location>
</feature>
<feature type="domain" description="C2H2-type" evidence="12">
    <location>
        <begin position="441"/>
        <end position="468"/>
    </location>
</feature>
<feature type="domain" description="C2H2-type" evidence="12">
    <location>
        <begin position="414"/>
        <end position="437"/>
    </location>
</feature>
<dbReference type="Pfam" id="PF13912">
    <property type="entry name" value="zf-C2H2_6"/>
    <property type="match status" value="1"/>
</dbReference>
<dbReference type="AlphaFoldDB" id="A0ABD1EXU8"/>
<keyword evidence="15" id="KW-1185">Reference proteome</keyword>
<sequence length="750" mass="86403">MDERKTKLRQMNICRFCFNTKEDQLTNIYLKEPKSVPLPIQIMSCVSIEVFPNDGLPQQICHDCKRQTISSYIFKSNCRRSDDAFKNFLQTGELIRPNLQKVSFQQTLKSSSDHLSKSNKPEKSLLEPTPENESTDVKRLKLDDGTEVITLCISQSDELPFHDETSQNSMESDSQGDSSDAGIQEIERELAERSQNHNLRDRVRQVETDIFPCEHCDKTFSLEQLLEMHVAAHHRQRNFQCDQCESKFFTKYDMIKHQQTHTDEKPFSCSICDKVFNRETLLRRHEVTHVDTPKYMCSHCEKVFLAKSDLNTHMRKHQKVRPFSCELCNKSFVFKQGLDRHMSSEHTGDKPYKCNYCEADFATPIRLTRHITTHAGLRPYPCKICGRTFLLSHHLTRHMRSHFTKQPERVVGRHKCDICSMSFRRKDSLINHSVIHSMVNLRCVICNTTFEDAKSVKEHITTHLQGLPFPCEKCDYSFDTEKQLIEHEVKHAEMEYEDQIEKEVISEGGIKEDDEIPPHPIDATEVEHFRIEDFDNPSVLITENKQSLSIDSAEDELSEFLKPTKLESIENRQENVQVSEDEQGGFDDSEIKPIKRVEGTKMYQRKGPIKRQIPHVQSAIVNVQTAALEDINEPSTVATKNTPEALNSLPSKMLNVKVGDKLVKVQKFIISKEEMKQMAKLGILELKKGQVIMKTPGQPILNAKIKPAEQGDIENLIFNQKQNKAKNKNNDNSHSNDSTIVDLSMDLTVD</sequence>
<dbReference type="PANTHER" id="PTHR24394">
    <property type="entry name" value="ZINC FINGER PROTEIN"/>
    <property type="match status" value="1"/>
</dbReference>
<dbReference type="GO" id="GO:0008270">
    <property type="term" value="F:zinc ion binding"/>
    <property type="evidence" value="ECO:0007669"/>
    <property type="project" value="UniProtKB-UniRule"/>
</dbReference>
<protein>
    <submittedName>
        <fullName evidence="14">Uncharacterized protein</fullName>
    </submittedName>
</protein>
<feature type="domain" description="C2H2-type" evidence="12">
    <location>
        <begin position="352"/>
        <end position="379"/>
    </location>
</feature>
<feature type="domain" description="C2H2-type" evidence="12">
    <location>
        <begin position="267"/>
        <end position="294"/>
    </location>
</feature>